<dbReference type="InterPro" id="IPR015943">
    <property type="entry name" value="WD40/YVTN_repeat-like_dom_sf"/>
</dbReference>
<evidence type="ECO:0000256" key="4">
    <source>
        <dbReference type="ARBA" id="ARBA00022723"/>
    </source>
</evidence>
<sequence>MKSQNSFICLAVAALSISPALAAGKLNIPNEPLTVLSSRVDPNVMLVIDNSGSMNNVIWFEGDNTYDGYDPNTSYQRWDNRIWVGGNYNYEGSEWDVNGQNIHLSSLTTDNCSSGYTEAVRINDWRERKCIKLPRPEGNSTRFTGNYLNYIFATFPHNTDLTTYPGFPNETRMKVARDVSSEIVREVEGVRFGAARFYSSAGGKIIQGCGPSQITPSSAQWASHKDDLIDEISDLDASTNTPVSEAYYEVTRYFRGLEGVWSGTPQFTSPIQYRCQKNFSILITDGEPTQDGFEGVWNTVTNDKISGINKTLPDWNNDSGDYYLDDIAEFAWELDLKPNGNEKDKAGVSYNDPNFEKQNLYTYTVGFALDHSLLSDTATAGNGQYYTASTADELKDRLTQALSDIGDKVLSSSSAAASSGTLIDAELFFPQYNSLNWTGDLIKEDSSGSEVWVASAEMPSWNSRSIIYNKNGTGTKFRWGQLSQSLRDHLGGQSVLQYIRGNQENEGNAGGEYRIRSKRLGDIIYSSPRFVGAPSFRYPADLESASYSSFSSTWANRDEMVYVGANDGMLHAFDADTGEEKLAFIPDAALENLPSLASQTYDHKYFVDGTPTIVDAFIDNQWKSILVGGLNKGGQSVYALDVTDPSKFNEGNASDIFMWEFTDADLGYTYSRPAIVKLHNGTWAAIFGNGYNNTVPTSASDTQVSSTGNAVLYIVDLSDGSLIGKIDTGIGSDDDPTGGQRPNGLGTLAPVDHDLDSVVDYVYAGDLFGNVWKFDLSGDSNGSGKGKGKNNGGGQNSMNMEVAFGGNPLFTACYGSGNSCTRQPIMVAPNAAPTVGRHPKGGFLVYFGTGKYIETEDKTAGSDDIQTFYAIWDKNEGGNQTPVSGRSQLLKQTIAYEGEQSFDGANSLVRLVSSNEPNWSSHKGWYMDFNKLTSARERIVTTPTLRNGKVIFPTTIPLIQSDPCRSDSESWLMDLDAITGGALDYSAFDLNEDGKFNVSDEVAGDSGGVVSGIKFSQELPAPTILADDETSEEKVLTRTVRLAENPGPGREGRQSWLEAN</sequence>
<evidence type="ECO:0000313" key="10">
    <source>
        <dbReference type="Proteomes" id="UP000186895"/>
    </source>
</evidence>
<evidence type="ECO:0000256" key="1">
    <source>
        <dbReference type="ARBA" id="ARBA00004561"/>
    </source>
</evidence>
<dbReference type="RefSeq" id="WP_083703039.1">
    <property type="nucleotide sequence ID" value="NZ_FTMN01000004.1"/>
</dbReference>
<feature type="domain" description="PilY1 beta-propeller" evidence="8">
    <location>
        <begin position="520"/>
        <end position="903"/>
    </location>
</feature>
<dbReference type="SUPFAM" id="SSF50998">
    <property type="entry name" value="Quinoprotein alcohol dehydrogenase-like"/>
    <property type="match status" value="1"/>
</dbReference>
<keyword evidence="7" id="KW-0732">Signal</keyword>
<feature type="chain" id="PRO_5012862387" evidence="7">
    <location>
        <begin position="23"/>
        <end position="1060"/>
    </location>
</feature>
<dbReference type="eggNOG" id="COG3419">
    <property type="taxonomic scope" value="Bacteria"/>
</dbReference>
<keyword evidence="10" id="KW-1185">Reference proteome</keyword>
<evidence type="ECO:0000313" key="9">
    <source>
        <dbReference type="EMBL" id="SIQ38968.1"/>
    </source>
</evidence>
<dbReference type="Gene3D" id="2.130.10.10">
    <property type="entry name" value="YVTN repeat-like/Quinoprotein amine dehydrogenase"/>
    <property type="match status" value="1"/>
</dbReference>
<proteinExistence type="inferred from homology"/>
<dbReference type="InterPro" id="IPR011047">
    <property type="entry name" value="Quinoprotein_ADH-like_sf"/>
</dbReference>
<dbReference type="SUPFAM" id="SSF53300">
    <property type="entry name" value="vWA-like"/>
    <property type="match status" value="1"/>
</dbReference>
<feature type="signal peptide" evidence="7">
    <location>
        <begin position="1"/>
        <end position="22"/>
    </location>
</feature>
<comment type="subcellular location">
    <subcellularLocation>
        <location evidence="1">Fimbrium</location>
    </subcellularLocation>
</comment>
<dbReference type="EMBL" id="FTMN01000004">
    <property type="protein sequence ID" value="SIQ38968.1"/>
    <property type="molecule type" value="Genomic_DNA"/>
</dbReference>
<dbReference type="InterPro" id="IPR008707">
    <property type="entry name" value="B-propeller_PilY1"/>
</dbReference>
<dbReference type="GO" id="GO:0009289">
    <property type="term" value="C:pilus"/>
    <property type="evidence" value="ECO:0007669"/>
    <property type="project" value="UniProtKB-SubCell"/>
</dbReference>
<dbReference type="Proteomes" id="UP000186895">
    <property type="component" value="Unassembled WGS sequence"/>
</dbReference>
<keyword evidence="4" id="KW-0479">Metal-binding</keyword>
<evidence type="ECO:0000256" key="6">
    <source>
        <dbReference type="ARBA" id="ARBA00023263"/>
    </source>
</evidence>
<dbReference type="Gene3D" id="3.40.50.410">
    <property type="entry name" value="von Willebrand factor, type A domain"/>
    <property type="match status" value="1"/>
</dbReference>
<evidence type="ECO:0000256" key="3">
    <source>
        <dbReference type="ARBA" id="ARBA00022558"/>
    </source>
</evidence>
<dbReference type="GO" id="GO:0046872">
    <property type="term" value="F:metal ion binding"/>
    <property type="evidence" value="ECO:0007669"/>
    <property type="project" value="UniProtKB-KW"/>
</dbReference>
<keyword evidence="6" id="KW-0281">Fimbrium</keyword>
<dbReference type="STRING" id="49186.SAMN05421647_104188"/>
<protein>
    <submittedName>
        <fullName evidence="9">Type IV pilus assembly protein PilY1</fullName>
    </submittedName>
</protein>
<gene>
    <name evidence="9" type="ORF">SAMN05421647_104188</name>
</gene>
<evidence type="ECO:0000259" key="8">
    <source>
        <dbReference type="Pfam" id="PF05567"/>
    </source>
</evidence>
<evidence type="ECO:0000256" key="7">
    <source>
        <dbReference type="SAM" id="SignalP"/>
    </source>
</evidence>
<organism evidence="9 10">
    <name type="scientific">Marinobacterium stanieri</name>
    <dbReference type="NCBI Taxonomy" id="49186"/>
    <lineage>
        <taxon>Bacteria</taxon>
        <taxon>Pseudomonadati</taxon>
        <taxon>Pseudomonadota</taxon>
        <taxon>Gammaproteobacteria</taxon>
        <taxon>Oceanospirillales</taxon>
        <taxon>Oceanospirillaceae</taxon>
        <taxon>Marinobacterium</taxon>
    </lineage>
</organism>
<name>A0A1N6SCW8_9GAMM</name>
<dbReference type="Pfam" id="PF05567">
    <property type="entry name" value="T4P_PilY1"/>
    <property type="match status" value="1"/>
</dbReference>
<evidence type="ECO:0000256" key="2">
    <source>
        <dbReference type="ARBA" id="ARBA00008387"/>
    </source>
</evidence>
<comment type="similarity">
    <text evidence="2">Belongs to the PilY1 family.</text>
</comment>
<dbReference type="AlphaFoldDB" id="A0A1N6SCW8"/>
<evidence type="ECO:0000256" key="5">
    <source>
        <dbReference type="ARBA" id="ARBA00022837"/>
    </source>
</evidence>
<dbReference type="InterPro" id="IPR036465">
    <property type="entry name" value="vWFA_dom_sf"/>
</dbReference>
<accession>A0A1N6SCW8</accession>
<reference evidence="9 10" key="1">
    <citation type="submission" date="2017-01" db="EMBL/GenBank/DDBJ databases">
        <authorList>
            <person name="Mah S.A."/>
            <person name="Swanson W.J."/>
            <person name="Moy G.W."/>
            <person name="Vacquier V.D."/>
        </authorList>
    </citation>
    <scope>NUCLEOTIDE SEQUENCE [LARGE SCALE GENOMIC DNA]</scope>
    <source>
        <strain evidence="9 10">DSM 7027</strain>
    </source>
</reference>
<keyword evidence="3" id="KW-1029">Fimbrium biogenesis</keyword>
<keyword evidence="5" id="KW-0106">Calcium</keyword>